<dbReference type="InterPro" id="IPR011990">
    <property type="entry name" value="TPR-like_helical_dom_sf"/>
</dbReference>
<dbReference type="SMART" id="SM01043">
    <property type="entry name" value="BTAD"/>
    <property type="match status" value="1"/>
</dbReference>
<dbReference type="Pfam" id="PF25872">
    <property type="entry name" value="HTH_77"/>
    <property type="match status" value="1"/>
</dbReference>
<dbReference type="GO" id="GO:0003677">
    <property type="term" value="F:DNA binding"/>
    <property type="evidence" value="ECO:0007669"/>
    <property type="project" value="UniProtKB-UniRule"/>
</dbReference>
<comment type="similarity">
    <text evidence="1">Belongs to the AfsR/DnrI/RedD regulatory family.</text>
</comment>
<dbReference type="PANTHER" id="PTHR47691:SF3">
    <property type="entry name" value="HTH-TYPE TRANSCRIPTIONAL REGULATOR RV0890C-RELATED"/>
    <property type="match status" value="1"/>
</dbReference>
<feature type="domain" description="HTH luxR-type" evidence="4">
    <location>
        <begin position="869"/>
        <end position="934"/>
    </location>
</feature>
<dbReference type="InterPro" id="IPR001867">
    <property type="entry name" value="OmpR/PhoB-type_DNA-bd"/>
</dbReference>
<dbReference type="PANTHER" id="PTHR47691">
    <property type="entry name" value="REGULATOR-RELATED"/>
    <property type="match status" value="1"/>
</dbReference>
<dbReference type="CDD" id="cd06170">
    <property type="entry name" value="LuxR_C_like"/>
    <property type="match status" value="1"/>
</dbReference>
<evidence type="ECO:0000256" key="3">
    <source>
        <dbReference type="PROSITE-ProRule" id="PRU01091"/>
    </source>
</evidence>
<dbReference type="Proteomes" id="UP000292346">
    <property type="component" value="Unassembled WGS sequence"/>
</dbReference>
<feature type="domain" description="OmpR/PhoB-type" evidence="5">
    <location>
        <begin position="1"/>
        <end position="92"/>
    </location>
</feature>
<dbReference type="SMART" id="SM00862">
    <property type="entry name" value="Trans_reg_C"/>
    <property type="match status" value="1"/>
</dbReference>
<dbReference type="InterPro" id="IPR016032">
    <property type="entry name" value="Sig_transdc_resp-reg_C-effctor"/>
</dbReference>
<dbReference type="PROSITE" id="PS50043">
    <property type="entry name" value="HTH_LUXR_2"/>
    <property type="match status" value="1"/>
</dbReference>
<accession>A0A4R0HCW7</accession>
<evidence type="ECO:0000256" key="2">
    <source>
        <dbReference type="ARBA" id="ARBA00023125"/>
    </source>
</evidence>
<keyword evidence="2 3" id="KW-0238">DNA-binding</keyword>
<dbReference type="InterPro" id="IPR027417">
    <property type="entry name" value="P-loop_NTPase"/>
</dbReference>
<dbReference type="InterPro" id="IPR058852">
    <property type="entry name" value="HTH_77"/>
</dbReference>
<dbReference type="CDD" id="cd15831">
    <property type="entry name" value="BTAD"/>
    <property type="match status" value="1"/>
</dbReference>
<sequence>MGHLDIRLLGPFEIRQDGAVVRVPGRKVRALLAMLALNCGRTVSFDGLGRALWADDPPQRLRGSLQTYVGRLRRVLGDDAVTTEPTGYRLDVPVESVDVLRFHRLLDEGKREQALELWRGDPFGSALSPWFDEHETPTLVERYLTAWEQRTDAGLADLQKLTTRYPLRETLWLRLLTALRDAGRRAEALERYETLRRHLADELGTDPSPELQALHHDLLALPAVGSTPQRPARDLTRFFGRAAELTRVDRLLAASRLVTIAGPPGAGKTRLTREYAVRQTSPVVLVELAPADSVATAVADTIGLGAGEPLDPASTFLLILDNCEHLATEAAQYATQILATCPAVRILATSRTPLGAAGEHVYRLPPLAHRTAIELFTDRARLVNADFPADPSDTIRQICRQLDGLPLAIELAAAWIRVLSERQILNRLTPLLHEKHGRHTTMRAALDSSYCLLQPPQQRLFGRLAVFAGGFDLDALEAVSDLGDDLLTALTALVDHSLVLTESLPDGRMRFRLLEPVRQYAVTVFVTDDNEDSVRDRHARHYLAVALHDDARLRGPDRAAALVDLRREEANLLAALAWARSRPTDLALRLSTVLGYYSEHRGEVNEARTRIEEFLDHPPAEPKVRAAALARLGRLAWRQRDYPAAQHAYRQSLDLRRRLGDQDGTARSLRDLALATASGGDTGLAAELCEQSIAMFRRSGNERGRGWALTVLGLTLFENGCWAEGETHYREALEVSLDGGGAAMNVTARLGIAFSAAVAGDVGVHRQQLVAVVDQIRAASGLIEDPEWLWAAMSLAANEGRTRAALRLAGAAIALSRRGGRMSGTMTTFCDGTVERLRRQIGARPAGRLMAAGRELAQDALIVEALAPPTVGDRPLSARELEVADLAGQGLSNDDIARSLTISRRTVETHLEHVRHKLELTSRYEVVAWALSRSG</sequence>
<proteinExistence type="inferred from homology"/>
<organism evidence="6 7">
    <name type="scientific">Kribbella soli</name>
    <dbReference type="NCBI Taxonomy" id="1124743"/>
    <lineage>
        <taxon>Bacteria</taxon>
        <taxon>Bacillati</taxon>
        <taxon>Actinomycetota</taxon>
        <taxon>Actinomycetes</taxon>
        <taxon>Propionibacteriales</taxon>
        <taxon>Kribbellaceae</taxon>
        <taxon>Kribbella</taxon>
    </lineage>
</organism>
<dbReference type="GO" id="GO:0006355">
    <property type="term" value="P:regulation of DNA-templated transcription"/>
    <property type="evidence" value="ECO:0007669"/>
    <property type="project" value="InterPro"/>
</dbReference>
<dbReference type="AlphaFoldDB" id="A0A4R0HCW7"/>
<feature type="DNA-binding region" description="OmpR/PhoB-type" evidence="3">
    <location>
        <begin position="1"/>
        <end position="92"/>
    </location>
</feature>
<dbReference type="InterPro" id="IPR036388">
    <property type="entry name" value="WH-like_DNA-bd_sf"/>
</dbReference>
<dbReference type="OrthoDB" id="3755432at2"/>
<dbReference type="Pfam" id="PF00486">
    <property type="entry name" value="Trans_reg_C"/>
    <property type="match status" value="1"/>
</dbReference>
<dbReference type="SUPFAM" id="SSF52540">
    <property type="entry name" value="P-loop containing nucleoside triphosphate hydrolases"/>
    <property type="match status" value="1"/>
</dbReference>
<dbReference type="SMART" id="SM00028">
    <property type="entry name" value="TPR"/>
    <property type="match status" value="3"/>
</dbReference>
<dbReference type="InterPro" id="IPR000792">
    <property type="entry name" value="Tscrpt_reg_LuxR_C"/>
</dbReference>
<reference evidence="6 7" key="1">
    <citation type="submission" date="2019-02" db="EMBL/GenBank/DDBJ databases">
        <title>Kribbella capetownensis sp. nov. and Kribbella speibonae sp. nov., isolated from soil.</title>
        <authorList>
            <person name="Curtis S.M."/>
            <person name="Norton I."/>
            <person name="Everest G.J."/>
            <person name="Meyers P.R."/>
        </authorList>
    </citation>
    <scope>NUCLEOTIDE SEQUENCE [LARGE SCALE GENOMIC DNA]</scope>
    <source>
        <strain evidence="6 7">KCTC 29219</strain>
    </source>
</reference>
<dbReference type="EMBL" id="SJJZ01000002">
    <property type="protein sequence ID" value="TCC08103.1"/>
    <property type="molecule type" value="Genomic_DNA"/>
</dbReference>
<dbReference type="Pfam" id="PF03704">
    <property type="entry name" value="BTAD"/>
    <property type="match status" value="1"/>
</dbReference>
<comment type="caution">
    <text evidence="6">The sequence shown here is derived from an EMBL/GenBank/DDBJ whole genome shotgun (WGS) entry which is preliminary data.</text>
</comment>
<dbReference type="GO" id="GO:0000160">
    <property type="term" value="P:phosphorelay signal transduction system"/>
    <property type="evidence" value="ECO:0007669"/>
    <property type="project" value="InterPro"/>
</dbReference>
<dbReference type="Pfam" id="PF00196">
    <property type="entry name" value="GerE"/>
    <property type="match status" value="1"/>
</dbReference>
<dbReference type="PRINTS" id="PR00038">
    <property type="entry name" value="HTHLUXR"/>
</dbReference>
<dbReference type="RefSeq" id="WP_131339205.1">
    <property type="nucleotide sequence ID" value="NZ_SJJZ01000002.1"/>
</dbReference>
<dbReference type="SMART" id="SM00421">
    <property type="entry name" value="HTH_LUXR"/>
    <property type="match status" value="1"/>
</dbReference>
<evidence type="ECO:0000313" key="7">
    <source>
        <dbReference type="Proteomes" id="UP000292346"/>
    </source>
</evidence>
<dbReference type="Pfam" id="PF13424">
    <property type="entry name" value="TPR_12"/>
    <property type="match status" value="1"/>
</dbReference>
<evidence type="ECO:0000313" key="6">
    <source>
        <dbReference type="EMBL" id="TCC08103.1"/>
    </source>
</evidence>
<dbReference type="Gene3D" id="1.25.40.10">
    <property type="entry name" value="Tetratricopeptide repeat domain"/>
    <property type="match status" value="2"/>
</dbReference>
<evidence type="ECO:0000256" key="1">
    <source>
        <dbReference type="ARBA" id="ARBA00005820"/>
    </source>
</evidence>
<evidence type="ECO:0000259" key="5">
    <source>
        <dbReference type="PROSITE" id="PS51755"/>
    </source>
</evidence>
<gene>
    <name evidence="6" type="ORF">E0H45_19490</name>
</gene>
<evidence type="ECO:0000259" key="4">
    <source>
        <dbReference type="PROSITE" id="PS50043"/>
    </source>
</evidence>
<dbReference type="SUPFAM" id="SSF46894">
    <property type="entry name" value="C-terminal effector domain of the bipartite response regulators"/>
    <property type="match status" value="2"/>
</dbReference>
<dbReference type="PROSITE" id="PS00622">
    <property type="entry name" value="HTH_LUXR_1"/>
    <property type="match status" value="1"/>
</dbReference>
<dbReference type="Gene3D" id="1.10.10.10">
    <property type="entry name" value="Winged helix-like DNA-binding domain superfamily/Winged helix DNA-binding domain"/>
    <property type="match status" value="2"/>
</dbReference>
<dbReference type="PROSITE" id="PS51755">
    <property type="entry name" value="OMPR_PHOB"/>
    <property type="match status" value="1"/>
</dbReference>
<dbReference type="SUPFAM" id="SSF48452">
    <property type="entry name" value="TPR-like"/>
    <property type="match status" value="2"/>
</dbReference>
<dbReference type="InterPro" id="IPR019734">
    <property type="entry name" value="TPR_rpt"/>
</dbReference>
<name>A0A4R0HCW7_9ACTN</name>
<protein>
    <submittedName>
        <fullName evidence="6">Tetratricopeptide repeat protein</fullName>
    </submittedName>
</protein>
<dbReference type="InterPro" id="IPR005158">
    <property type="entry name" value="BTAD"/>
</dbReference>
<keyword evidence="7" id="KW-1185">Reference proteome</keyword>